<organism evidence="9 11">
    <name type="scientific">Aureimonas ureilytica</name>
    <dbReference type="NCBI Taxonomy" id="401562"/>
    <lineage>
        <taxon>Bacteria</taxon>
        <taxon>Pseudomonadati</taxon>
        <taxon>Pseudomonadota</taxon>
        <taxon>Alphaproteobacteria</taxon>
        <taxon>Hyphomicrobiales</taxon>
        <taxon>Aurantimonadaceae</taxon>
        <taxon>Aureimonas</taxon>
    </lineage>
</organism>
<name>A0A175RMJ4_9HYPH</name>
<dbReference type="InterPro" id="IPR037185">
    <property type="entry name" value="EmrE-like"/>
</dbReference>
<dbReference type="GO" id="GO:0016020">
    <property type="term" value="C:membrane"/>
    <property type="evidence" value="ECO:0007669"/>
    <property type="project" value="UniProtKB-SubCell"/>
</dbReference>
<dbReference type="SUPFAM" id="SSF103481">
    <property type="entry name" value="Multidrug resistance efflux transporter EmrE"/>
    <property type="match status" value="2"/>
</dbReference>
<dbReference type="PATRIC" id="fig|401562.3.peg.776"/>
<comment type="caution">
    <text evidence="9">The sequence shown here is derived from an EMBL/GenBank/DDBJ whole genome shotgun (WGS) entry which is preliminary data.</text>
</comment>
<gene>
    <name evidence="8" type="ORF">NS226_07370</name>
    <name evidence="9" type="ORF">NS365_13550</name>
</gene>
<dbReference type="Pfam" id="PF00892">
    <property type="entry name" value="EamA"/>
    <property type="match status" value="2"/>
</dbReference>
<sequence>MLSRLGHPYMLLGLTSLIWGANAVAGKLAVGHVSPMMMTLLRWALASLVLLPFAWPHLQRDRAALRGQAGYFVLAGLLGFTGFNSIFYLALNYTTAIHSMIVQSSMPLVVFAGMFLVFRARTSRLQLLGFGLTLVGVLLTAAHGDLTTLLHLEINRGDGLMVLAVLSFGAYTILLSRKPKVHWLTSIFLISLTATLTSIPVALAESAMGYTQWPDSQGWAVLAFSVLLPSIASQSLYIRGIEMIGANRANLFVNLVPIFGTLLAVLILGEPLFAYHVVALTLVLGGILLAEVGKRNQRVVGRPKA</sequence>
<comment type="similarity">
    <text evidence="2">Belongs to the EamA transporter family.</text>
</comment>
<accession>A0A175RMJ4</accession>
<reference evidence="10 11" key="1">
    <citation type="journal article" date="2016" name="Front. Microbiol.">
        <title>Genomic Resource of Rice Seed Associated Bacteria.</title>
        <authorList>
            <person name="Midha S."/>
            <person name="Bansal K."/>
            <person name="Sharma S."/>
            <person name="Kumar N."/>
            <person name="Patil P.P."/>
            <person name="Chaudhry V."/>
            <person name="Patil P.B."/>
        </authorList>
    </citation>
    <scope>NUCLEOTIDE SEQUENCE [LARGE SCALE GENOMIC DNA]</scope>
    <source>
        <strain evidence="8 10">NS226</strain>
        <strain evidence="9 11">NS365</strain>
    </source>
</reference>
<feature type="transmembrane region" description="Helical" evidence="6">
    <location>
        <begin position="183"/>
        <end position="204"/>
    </location>
</feature>
<keyword evidence="5 6" id="KW-0472">Membrane</keyword>
<evidence type="ECO:0000259" key="7">
    <source>
        <dbReference type="Pfam" id="PF00892"/>
    </source>
</evidence>
<evidence type="ECO:0000256" key="5">
    <source>
        <dbReference type="ARBA" id="ARBA00023136"/>
    </source>
</evidence>
<keyword evidence="3 6" id="KW-0812">Transmembrane</keyword>
<dbReference type="AlphaFoldDB" id="A0A175RMJ4"/>
<feature type="transmembrane region" description="Helical" evidence="6">
    <location>
        <begin position="216"/>
        <end position="237"/>
    </location>
</feature>
<feature type="transmembrane region" description="Helical" evidence="6">
    <location>
        <begin position="70"/>
        <end position="91"/>
    </location>
</feature>
<feature type="transmembrane region" description="Helical" evidence="6">
    <location>
        <begin position="249"/>
        <end position="267"/>
    </location>
</feature>
<feature type="transmembrane region" description="Helical" evidence="6">
    <location>
        <begin position="39"/>
        <end position="58"/>
    </location>
</feature>
<dbReference type="OrthoDB" id="9806889at2"/>
<proteinExistence type="inferred from homology"/>
<evidence type="ECO:0000256" key="1">
    <source>
        <dbReference type="ARBA" id="ARBA00004141"/>
    </source>
</evidence>
<evidence type="ECO:0000313" key="9">
    <source>
        <dbReference type="EMBL" id="KTR05035.1"/>
    </source>
</evidence>
<evidence type="ECO:0000313" key="11">
    <source>
        <dbReference type="Proteomes" id="UP000078529"/>
    </source>
</evidence>
<feature type="domain" description="EamA" evidence="7">
    <location>
        <begin position="10"/>
        <end position="140"/>
    </location>
</feature>
<protein>
    <submittedName>
        <fullName evidence="9">Membrane protein</fullName>
    </submittedName>
</protein>
<comment type="subcellular location">
    <subcellularLocation>
        <location evidence="1">Membrane</location>
        <topology evidence="1">Multi-pass membrane protein</topology>
    </subcellularLocation>
</comment>
<keyword evidence="11" id="KW-1185">Reference proteome</keyword>
<feature type="transmembrane region" description="Helical" evidence="6">
    <location>
        <begin position="159"/>
        <end position="176"/>
    </location>
</feature>
<dbReference type="Proteomes" id="UP000078529">
    <property type="component" value="Unassembled WGS sequence"/>
</dbReference>
<feature type="transmembrane region" description="Helical" evidence="6">
    <location>
        <begin position="125"/>
        <end position="144"/>
    </location>
</feature>
<evidence type="ECO:0000256" key="6">
    <source>
        <dbReference type="SAM" id="Phobius"/>
    </source>
</evidence>
<feature type="domain" description="EamA" evidence="7">
    <location>
        <begin position="156"/>
        <end position="289"/>
    </location>
</feature>
<dbReference type="RefSeq" id="WP_058600799.1">
    <property type="nucleotide sequence ID" value="NZ_LDPZ01000014.1"/>
</dbReference>
<dbReference type="EMBL" id="LDQA01000028">
    <property type="protein sequence ID" value="KTR05035.1"/>
    <property type="molecule type" value="Genomic_DNA"/>
</dbReference>
<evidence type="ECO:0000256" key="4">
    <source>
        <dbReference type="ARBA" id="ARBA00022989"/>
    </source>
</evidence>
<evidence type="ECO:0000256" key="3">
    <source>
        <dbReference type="ARBA" id="ARBA00022692"/>
    </source>
</evidence>
<dbReference type="PANTHER" id="PTHR32322:SF2">
    <property type="entry name" value="EAMA DOMAIN-CONTAINING PROTEIN"/>
    <property type="match status" value="1"/>
</dbReference>
<evidence type="ECO:0000256" key="2">
    <source>
        <dbReference type="ARBA" id="ARBA00007362"/>
    </source>
</evidence>
<evidence type="ECO:0000313" key="10">
    <source>
        <dbReference type="Proteomes" id="UP000078272"/>
    </source>
</evidence>
<feature type="transmembrane region" description="Helical" evidence="6">
    <location>
        <begin position="97"/>
        <end position="118"/>
    </location>
</feature>
<feature type="transmembrane region" description="Helical" evidence="6">
    <location>
        <begin position="273"/>
        <end position="292"/>
    </location>
</feature>
<dbReference type="Proteomes" id="UP000078272">
    <property type="component" value="Unassembled WGS sequence"/>
</dbReference>
<evidence type="ECO:0000313" key="8">
    <source>
        <dbReference type="EMBL" id="KTQ96602.1"/>
    </source>
</evidence>
<dbReference type="InterPro" id="IPR050638">
    <property type="entry name" value="AA-Vitamin_Transporters"/>
</dbReference>
<keyword evidence="4 6" id="KW-1133">Transmembrane helix</keyword>
<dbReference type="PANTHER" id="PTHR32322">
    <property type="entry name" value="INNER MEMBRANE TRANSPORTER"/>
    <property type="match status" value="1"/>
</dbReference>
<dbReference type="EMBL" id="LDPZ01000014">
    <property type="protein sequence ID" value="KTQ96602.1"/>
    <property type="molecule type" value="Genomic_DNA"/>
</dbReference>
<dbReference type="InterPro" id="IPR000620">
    <property type="entry name" value="EamA_dom"/>
</dbReference>